<evidence type="ECO:0000313" key="7">
    <source>
        <dbReference type="Proteomes" id="UP000515237"/>
    </source>
</evidence>
<evidence type="ECO:0000256" key="4">
    <source>
        <dbReference type="ARBA" id="ARBA00023180"/>
    </source>
</evidence>
<evidence type="ECO:0000259" key="5">
    <source>
        <dbReference type="PROSITE" id="PS50268"/>
    </source>
</evidence>
<evidence type="ECO:0000313" key="6">
    <source>
        <dbReference type="EMBL" id="QNF31330.1"/>
    </source>
</evidence>
<dbReference type="GO" id="GO:0005509">
    <property type="term" value="F:calcium ion binding"/>
    <property type="evidence" value="ECO:0007669"/>
    <property type="project" value="InterPro"/>
</dbReference>
<accession>A0A7G7G2E6</accession>
<keyword evidence="3" id="KW-1133">Transmembrane helix</keyword>
<dbReference type="SUPFAM" id="SSF49313">
    <property type="entry name" value="Cadherin-like"/>
    <property type="match status" value="1"/>
</dbReference>
<dbReference type="Gene3D" id="2.60.40.60">
    <property type="entry name" value="Cadherins"/>
    <property type="match status" value="1"/>
</dbReference>
<proteinExistence type="predicted"/>
<dbReference type="GO" id="GO:0005886">
    <property type="term" value="C:plasma membrane"/>
    <property type="evidence" value="ECO:0007669"/>
    <property type="project" value="TreeGrafter"/>
</dbReference>
<dbReference type="NCBIfam" id="TIGR04183">
    <property type="entry name" value="Por_Secre_tail"/>
    <property type="match status" value="1"/>
</dbReference>
<dbReference type="RefSeq" id="WP_185269996.1">
    <property type="nucleotide sequence ID" value="NZ_CP055155.1"/>
</dbReference>
<dbReference type="PANTHER" id="PTHR24028:SF316">
    <property type="entry name" value="NEURAL-CADHERIN-LIKE"/>
    <property type="match status" value="1"/>
</dbReference>
<dbReference type="GO" id="GO:0007156">
    <property type="term" value="P:homophilic cell adhesion via plasma membrane adhesion molecules"/>
    <property type="evidence" value="ECO:0007669"/>
    <property type="project" value="InterPro"/>
</dbReference>
<organism evidence="6 7">
    <name type="scientific">Adhaeribacter swui</name>
    <dbReference type="NCBI Taxonomy" id="2086471"/>
    <lineage>
        <taxon>Bacteria</taxon>
        <taxon>Pseudomonadati</taxon>
        <taxon>Bacteroidota</taxon>
        <taxon>Cytophagia</taxon>
        <taxon>Cytophagales</taxon>
        <taxon>Hymenobacteraceae</taxon>
        <taxon>Adhaeribacter</taxon>
    </lineage>
</organism>
<comment type="subcellular location">
    <subcellularLocation>
        <location evidence="1">Membrane</location>
        <topology evidence="1">Single-pass membrane protein</topology>
    </subcellularLocation>
</comment>
<gene>
    <name evidence="6" type="ORF">HUW51_00810</name>
</gene>
<name>A0A7G7G2E6_9BACT</name>
<dbReference type="InterPro" id="IPR026444">
    <property type="entry name" value="Secre_tail"/>
</dbReference>
<dbReference type="PANTHER" id="PTHR24028">
    <property type="entry name" value="CADHERIN-87A"/>
    <property type="match status" value="1"/>
</dbReference>
<feature type="domain" description="Cadherin" evidence="5">
    <location>
        <begin position="154"/>
        <end position="247"/>
    </location>
</feature>
<dbReference type="Pfam" id="PF18962">
    <property type="entry name" value="Por_Secre_tail"/>
    <property type="match status" value="1"/>
</dbReference>
<dbReference type="Proteomes" id="UP000515237">
    <property type="component" value="Plasmid unnamed2"/>
</dbReference>
<dbReference type="InterPro" id="IPR015919">
    <property type="entry name" value="Cadherin-like_sf"/>
</dbReference>
<reference evidence="6 7" key="1">
    <citation type="journal article" date="2018" name="Int. J. Syst. Evol. Microbiol.">
        <title>Adhaeribacter swui sp. nov., isolated from wet mud.</title>
        <authorList>
            <person name="Kim D.U."/>
            <person name="Kim K.W."/>
            <person name="Kang M.S."/>
            <person name="Kim J.Y."/>
            <person name="Jang J.H."/>
            <person name="Kim M.K."/>
        </authorList>
    </citation>
    <scope>NUCLEOTIDE SEQUENCE [LARGE SCALE GENOMIC DNA]</scope>
    <source>
        <strain evidence="6 7">KCTC 52873</strain>
        <plasmid evidence="6">unnamed2</plasmid>
    </source>
</reference>
<dbReference type="CDD" id="cd11304">
    <property type="entry name" value="Cadherin_repeat"/>
    <property type="match status" value="1"/>
</dbReference>
<keyword evidence="6" id="KW-0614">Plasmid</keyword>
<sequence>MKTRFTRIILLGLLVIFSFKAFPFFLSSSNNPGRRTWQLEANAPPTAILFSGSITENINFAGIVGKFTTIDADAEEEHIYYLVPGEGDADNDKFLIIGNELEIHTWPNYEIQNIYHIRVRTDDQRGGVLEKAFAIPVKEINEAPLGIVLSPSAIEENNLPGAVVGLLSVMDEDTLDQHTYRLVAGAGDEDNAAFTLAGNELRAAISFDYETKSSYHIRLQVRDKENLTYESKFVITIKDQVEVEPKKQEEVTLPQEEPVQAGFRASPNPVKEYLHLSFETAMDEVHLINSVGQRVFVQRTNSKQLDLDTRALSSGVYTALIYAKGKVYAKRIQVVK</sequence>
<keyword evidence="2" id="KW-0812">Transmembrane</keyword>
<evidence type="ECO:0000256" key="1">
    <source>
        <dbReference type="ARBA" id="ARBA00004167"/>
    </source>
</evidence>
<evidence type="ECO:0000256" key="3">
    <source>
        <dbReference type="ARBA" id="ARBA00022989"/>
    </source>
</evidence>
<keyword evidence="3" id="KW-0472">Membrane</keyword>
<evidence type="ECO:0000256" key="2">
    <source>
        <dbReference type="ARBA" id="ARBA00022692"/>
    </source>
</evidence>
<keyword evidence="7" id="KW-1185">Reference proteome</keyword>
<dbReference type="InterPro" id="IPR002126">
    <property type="entry name" value="Cadherin-like_dom"/>
</dbReference>
<dbReference type="PROSITE" id="PS50268">
    <property type="entry name" value="CADHERIN_2"/>
    <property type="match status" value="2"/>
</dbReference>
<dbReference type="AlphaFoldDB" id="A0A7G7G2E6"/>
<geneLocation type="plasmid" evidence="6 7">
    <name>unnamed2</name>
</geneLocation>
<protein>
    <submittedName>
        <fullName evidence="6">T9SS type A sorting domain-containing protein</fullName>
    </submittedName>
</protein>
<keyword evidence="4" id="KW-0325">Glycoprotein</keyword>
<feature type="domain" description="Cadherin" evidence="5">
    <location>
        <begin position="46"/>
        <end position="153"/>
    </location>
</feature>
<dbReference type="EMBL" id="CP055155">
    <property type="protein sequence ID" value="QNF31330.1"/>
    <property type="molecule type" value="Genomic_DNA"/>
</dbReference>
<dbReference type="InterPro" id="IPR050174">
    <property type="entry name" value="Protocadherin/Cadherin-CA"/>
</dbReference>
<dbReference type="KEGG" id="aswu:HUW51_00810"/>
<dbReference type="SMART" id="SM00112">
    <property type="entry name" value="CA"/>
    <property type="match status" value="1"/>
</dbReference>